<protein>
    <recommendedName>
        <fullName evidence="1">Arb2 domain-containing protein</fullName>
    </recommendedName>
</protein>
<sequence length="388" mass="43714">MQRLLLLNQESCSVDGIGDAGVCDETALVSEQMENDATDDVLKDLRTVKQQSSRLVIRVIGWIALLALLQARFKIGERLILMTQVPEMSYEQTLQNMGYRFNENGELRTINGNTPFVFTNQADYERIGDAMTTELYGILESSYGLTKIEVPAEVEDKCGIVINFLGFVYASPGFQQKSTVLLIIHGSGAVRPGQWSRRLIMNENLEVGSQFPYIRRALANNWGVIVCSTNTDEEFSDYPRLHLCSVYEQLLRDTNVQRFFVVAHSRGGSDIAKSLPHFKKENRFEVVCLTDSTGFEVPSCSTVESIYNGTVFINWRVDKKLQKMAISNEEDNLQLCSRVHQIYAGTTEHERSSHAAYRSIFHVLENWNEADGLQKLLVEAAALTSVSD</sequence>
<name>A0ABR1CW99_NECAM</name>
<accession>A0ABR1CW99</accession>
<gene>
    <name evidence="2" type="primary">Necator_chrIII.g10522</name>
    <name evidence="2" type="ORF">RB195_009757</name>
</gene>
<keyword evidence="3" id="KW-1185">Reference proteome</keyword>
<dbReference type="InterPro" id="IPR053858">
    <property type="entry name" value="Arb2_dom"/>
</dbReference>
<feature type="domain" description="Arb2" evidence="1">
    <location>
        <begin position="91"/>
        <end position="230"/>
    </location>
</feature>
<dbReference type="Pfam" id="PF22749">
    <property type="entry name" value="Arb2"/>
    <property type="match status" value="1"/>
</dbReference>
<dbReference type="SUPFAM" id="SSF53474">
    <property type="entry name" value="alpha/beta-Hydrolases"/>
    <property type="match status" value="1"/>
</dbReference>
<evidence type="ECO:0000259" key="1">
    <source>
        <dbReference type="Pfam" id="PF22749"/>
    </source>
</evidence>
<evidence type="ECO:0000313" key="3">
    <source>
        <dbReference type="Proteomes" id="UP001303046"/>
    </source>
</evidence>
<dbReference type="InterPro" id="IPR048263">
    <property type="entry name" value="Arb2"/>
</dbReference>
<organism evidence="2 3">
    <name type="scientific">Necator americanus</name>
    <name type="common">Human hookworm</name>
    <dbReference type="NCBI Taxonomy" id="51031"/>
    <lineage>
        <taxon>Eukaryota</taxon>
        <taxon>Metazoa</taxon>
        <taxon>Ecdysozoa</taxon>
        <taxon>Nematoda</taxon>
        <taxon>Chromadorea</taxon>
        <taxon>Rhabditida</taxon>
        <taxon>Rhabditina</taxon>
        <taxon>Rhabditomorpha</taxon>
        <taxon>Strongyloidea</taxon>
        <taxon>Ancylostomatidae</taxon>
        <taxon>Bunostominae</taxon>
        <taxon>Necator</taxon>
    </lineage>
</organism>
<dbReference type="PANTHER" id="PTHR21357">
    <property type="entry name" value="FAM172 FAMILY PROTEIN HOMOLOG CG10038"/>
    <property type="match status" value="1"/>
</dbReference>
<dbReference type="EMBL" id="JAVFWL010000003">
    <property type="protein sequence ID" value="KAK6742083.1"/>
    <property type="molecule type" value="Genomic_DNA"/>
</dbReference>
<comment type="caution">
    <text evidence="2">The sequence shown here is derived from an EMBL/GenBank/DDBJ whole genome shotgun (WGS) entry which is preliminary data.</text>
</comment>
<evidence type="ECO:0000313" key="2">
    <source>
        <dbReference type="EMBL" id="KAK6742083.1"/>
    </source>
</evidence>
<reference evidence="2 3" key="1">
    <citation type="submission" date="2023-08" db="EMBL/GenBank/DDBJ databases">
        <title>A Necator americanus chromosomal reference genome.</title>
        <authorList>
            <person name="Ilik V."/>
            <person name="Petrzelkova K.J."/>
            <person name="Pardy F."/>
            <person name="Fuh T."/>
            <person name="Niatou-Singa F.S."/>
            <person name="Gouil Q."/>
            <person name="Baker L."/>
            <person name="Ritchie M.E."/>
            <person name="Jex A.R."/>
            <person name="Gazzola D."/>
            <person name="Li H."/>
            <person name="Toshio Fujiwara R."/>
            <person name="Zhan B."/>
            <person name="Aroian R.V."/>
            <person name="Pafco B."/>
            <person name="Schwarz E.M."/>
        </authorList>
    </citation>
    <scope>NUCLEOTIDE SEQUENCE [LARGE SCALE GENOMIC DNA]</scope>
    <source>
        <strain evidence="2 3">Aroian</strain>
        <tissue evidence="2">Whole animal</tissue>
    </source>
</reference>
<dbReference type="InterPro" id="IPR029058">
    <property type="entry name" value="AB_hydrolase_fold"/>
</dbReference>
<proteinExistence type="predicted"/>
<dbReference type="Proteomes" id="UP001303046">
    <property type="component" value="Unassembled WGS sequence"/>
</dbReference>
<dbReference type="PANTHER" id="PTHR21357:SF4">
    <property type="entry name" value="FAM172 FAMILY PROTEIN HOMOLOG CG10038"/>
    <property type="match status" value="1"/>
</dbReference>